<evidence type="ECO:0000256" key="1">
    <source>
        <dbReference type="SAM" id="MobiDB-lite"/>
    </source>
</evidence>
<dbReference type="OrthoDB" id="381419at2759"/>
<dbReference type="KEGG" id="pcy:PCYB_003120"/>
<feature type="region of interest" description="Disordered" evidence="1">
    <location>
        <begin position="193"/>
        <end position="275"/>
    </location>
</feature>
<evidence type="ECO:0000313" key="3">
    <source>
        <dbReference type="Proteomes" id="UP000006319"/>
    </source>
</evidence>
<feature type="compositionally biased region" description="Polar residues" evidence="1">
    <location>
        <begin position="207"/>
        <end position="217"/>
    </location>
</feature>
<keyword evidence="3" id="KW-1185">Reference proteome</keyword>
<dbReference type="Pfam" id="PF05795">
    <property type="entry name" value="Plasmodium_Vir"/>
    <property type="match status" value="1"/>
</dbReference>
<dbReference type="AlphaFoldDB" id="K6UNJ8"/>
<feature type="compositionally biased region" description="Low complexity" evidence="1">
    <location>
        <begin position="265"/>
        <end position="275"/>
    </location>
</feature>
<proteinExistence type="predicted"/>
<gene>
    <name evidence="2" type="ORF">PCYB_003120</name>
</gene>
<accession>K6UNJ8</accession>
<evidence type="ECO:0000313" key="2">
    <source>
        <dbReference type="EMBL" id="GAB69563.1"/>
    </source>
</evidence>
<dbReference type="PhylomeDB" id="K6UNJ8"/>
<dbReference type="Proteomes" id="UP000006319">
    <property type="component" value="Unassembled WGS sequence"/>
</dbReference>
<dbReference type="EMBL" id="DF157335">
    <property type="protein sequence ID" value="GAB69563.1"/>
    <property type="molecule type" value="Genomic_DNA"/>
</dbReference>
<evidence type="ECO:0008006" key="4">
    <source>
        <dbReference type="Google" id="ProtNLM"/>
    </source>
</evidence>
<dbReference type="RefSeq" id="XP_004227781.1">
    <property type="nucleotide sequence ID" value="XM_004227733.1"/>
</dbReference>
<reference evidence="2 3" key="1">
    <citation type="journal article" date="2012" name="Nat. Genet.">
        <title>Plasmodium cynomolgi genome sequences provide insight into Plasmodium vivax and the monkey malaria clade.</title>
        <authorList>
            <person name="Tachibana S."/>
            <person name="Sullivan S.A."/>
            <person name="Kawai S."/>
            <person name="Nakamura S."/>
            <person name="Kim H.R."/>
            <person name="Goto N."/>
            <person name="Arisue N."/>
            <person name="Palacpac N.M.Q."/>
            <person name="Honma H."/>
            <person name="Yagi M."/>
            <person name="Tougan T."/>
            <person name="Katakai Y."/>
            <person name="Kaneko O."/>
            <person name="Mita T."/>
            <person name="Kita K."/>
            <person name="Yasutomi Y."/>
            <person name="Sutton P.L."/>
            <person name="Shakhbatyan R."/>
            <person name="Horii T."/>
            <person name="Yasunaga T."/>
            <person name="Barnwell J.W."/>
            <person name="Escalante A.A."/>
            <person name="Carlton J.M."/>
            <person name="Tanabe K."/>
        </authorList>
    </citation>
    <scope>NUCLEOTIDE SEQUENCE [LARGE SCALE GENOMIC DNA]</scope>
    <source>
        <strain evidence="2 3">B</strain>
    </source>
</reference>
<feature type="compositionally biased region" description="Polar residues" evidence="1">
    <location>
        <begin position="244"/>
        <end position="254"/>
    </location>
</feature>
<protein>
    <recommendedName>
        <fullName evidence="4">CYIR protein</fullName>
    </recommendedName>
</protein>
<organism evidence="2 3">
    <name type="scientific">Plasmodium cynomolgi (strain B)</name>
    <dbReference type="NCBI Taxonomy" id="1120755"/>
    <lineage>
        <taxon>Eukaryota</taxon>
        <taxon>Sar</taxon>
        <taxon>Alveolata</taxon>
        <taxon>Apicomplexa</taxon>
        <taxon>Aconoidasida</taxon>
        <taxon>Haemosporida</taxon>
        <taxon>Plasmodiidae</taxon>
        <taxon>Plasmodium</taxon>
        <taxon>Plasmodium (Plasmodium)</taxon>
    </lineage>
</organism>
<dbReference type="VEuPathDB" id="PlasmoDB:PCYB_003120"/>
<dbReference type="InterPro" id="IPR008780">
    <property type="entry name" value="Plasmodium_Vir"/>
</dbReference>
<name>K6UNJ8_PLACD</name>
<sequence length="318" mass="36580">MYSKLQENNCYSEHIYLFRIQKNTLKHNTKIQEYVDKIIEAWCYITMVKYQRELDAKRCSFLYYYVGSLLPDNLNFIIFSNYMNMIYNTLENQVRTYNCQMDYPITTDSNIFHQRKKIFDYFYDYNDLQKLISNSGNECSKKYGGYLKEVEEAYSSVRNNCISNMEYDYCKEFENKYGRRDGQKLPVLACSTVQEVEPSSDTEGEESSSQKVPTANSAHRDIPEAVEGLPRTPAEIQTLGDAATQGNAEVSRQATGRDPLQGQLVTVPTPSPSTTATNKSILAVSTTLPIVTITFTHIYTNMHIGTYLQNITDKFLFP</sequence>
<dbReference type="GeneID" id="14696105"/>